<dbReference type="OrthoDB" id="5971299at2759"/>
<reference evidence="1" key="1">
    <citation type="submission" date="2017-05" db="UniProtKB">
        <authorList>
            <consortium name="EnsemblMetazoa"/>
        </authorList>
    </citation>
    <scope>IDENTIFICATION</scope>
</reference>
<dbReference type="EnsemblMetazoa" id="Aqu2.1.31754_001">
    <property type="protein sequence ID" value="Aqu2.1.31754_001"/>
    <property type="gene ID" value="Aqu2.1.31754"/>
</dbReference>
<organism evidence="1">
    <name type="scientific">Amphimedon queenslandica</name>
    <name type="common">Sponge</name>
    <dbReference type="NCBI Taxonomy" id="400682"/>
    <lineage>
        <taxon>Eukaryota</taxon>
        <taxon>Metazoa</taxon>
        <taxon>Porifera</taxon>
        <taxon>Demospongiae</taxon>
        <taxon>Heteroscleromorpha</taxon>
        <taxon>Haplosclerida</taxon>
        <taxon>Niphatidae</taxon>
        <taxon>Amphimedon</taxon>
    </lineage>
</organism>
<protein>
    <submittedName>
        <fullName evidence="1">Uncharacterized protein</fullName>
    </submittedName>
</protein>
<sequence>MFYCKSIKNQWTFRISLVNSVEFQQLVTTEVQFKRGFNKVMMFLKLTSLRKGCRKTLDFDTSAEANPEILQGTLCFQPNKKITVSALSELLHQEKVIRLSTSHSIQGTVFLM</sequence>
<accession>A0A1X7UW50</accession>
<evidence type="ECO:0000313" key="1">
    <source>
        <dbReference type="EnsemblMetazoa" id="Aqu2.1.31754_001"/>
    </source>
</evidence>
<name>A0A1X7UW50_AMPQE</name>
<proteinExistence type="predicted"/>
<dbReference type="AlphaFoldDB" id="A0A1X7UW50"/>
<dbReference type="InParanoid" id="A0A1X7UW50"/>